<evidence type="ECO:0000313" key="8">
    <source>
        <dbReference type="EMBL" id="SVB35205.1"/>
    </source>
</evidence>
<dbReference type="InterPro" id="IPR050638">
    <property type="entry name" value="AA-Vitamin_Transporters"/>
</dbReference>
<feature type="transmembrane region" description="Helical" evidence="6">
    <location>
        <begin position="184"/>
        <end position="202"/>
    </location>
</feature>
<feature type="domain" description="EamA" evidence="7">
    <location>
        <begin position="67"/>
        <end position="202"/>
    </location>
</feature>
<keyword evidence="2" id="KW-1003">Cell membrane</keyword>
<dbReference type="InterPro" id="IPR037185">
    <property type="entry name" value="EmrE-like"/>
</dbReference>
<gene>
    <name evidence="8" type="ORF">METZ01_LOCUS188059</name>
</gene>
<dbReference type="PANTHER" id="PTHR32322:SF18">
    <property type="entry name" value="S-ADENOSYLMETHIONINE_S-ADENOSYLHOMOCYSTEINE TRANSPORTER"/>
    <property type="match status" value="1"/>
</dbReference>
<feature type="transmembrane region" description="Helical" evidence="6">
    <location>
        <begin position="160"/>
        <end position="178"/>
    </location>
</feature>
<evidence type="ECO:0000256" key="5">
    <source>
        <dbReference type="ARBA" id="ARBA00023136"/>
    </source>
</evidence>
<feature type="transmembrane region" description="Helical" evidence="6">
    <location>
        <begin position="6"/>
        <end position="27"/>
    </location>
</feature>
<organism evidence="8">
    <name type="scientific">marine metagenome</name>
    <dbReference type="NCBI Taxonomy" id="408172"/>
    <lineage>
        <taxon>unclassified sequences</taxon>
        <taxon>metagenomes</taxon>
        <taxon>ecological metagenomes</taxon>
    </lineage>
</organism>
<proteinExistence type="predicted"/>
<sequence length="208" mass="22524">VYFTSATNAVIVNAAQPAVTAVIAWIIAREFLSFRQGVGVTCAFIGILTMISRADPAALLALDINAGDPVMLIAVVGWSLYAVYLHRRDYLPSADILLFIIALTGAVILLPFYLIEVAIVGPFTLSTNVIISMSYMAVFPTLLATFFWNFSVRSLGANRATIFINLIPVFGAAFAMIFLGEQLFSYHIIGAVLIFVGILLSVRKRGIA</sequence>
<dbReference type="GO" id="GO:0005886">
    <property type="term" value="C:plasma membrane"/>
    <property type="evidence" value="ECO:0007669"/>
    <property type="project" value="UniProtKB-SubCell"/>
</dbReference>
<feature type="transmembrane region" description="Helical" evidence="6">
    <location>
        <begin position="96"/>
        <end position="115"/>
    </location>
</feature>
<keyword evidence="3 6" id="KW-0812">Transmembrane</keyword>
<dbReference type="AlphaFoldDB" id="A0A382DAB3"/>
<dbReference type="InterPro" id="IPR000620">
    <property type="entry name" value="EamA_dom"/>
</dbReference>
<feature type="non-terminal residue" evidence="8">
    <location>
        <position position="1"/>
    </location>
</feature>
<feature type="transmembrane region" description="Helical" evidence="6">
    <location>
        <begin position="66"/>
        <end position="84"/>
    </location>
</feature>
<evidence type="ECO:0000259" key="7">
    <source>
        <dbReference type="Pfam" id="PF00892"/>
    </source>
</evidence>
<name>A0A382DAB3_9ZZZZ</name>
<dbReference type="PANTHER" id="PTHR32322">
    <property type="entry name" value="INNER MEMBRANE TRANSPORTER"/>
    <property type="match status" value="1"/>
</dbReference>
<evidence type="ECO:0000256" key="6">
    <source>
        <dbReference type="SAM" id="Phobius"/>
    </source>
</evidence>
<feature type="domain" description="EamA" evidence="7">
    <location>
        <begin position="2"/>
        <end position="50"/>
    </location>
</feature>
<evidence type="ECO:0000256" key="3">
    <source>
        <dbReference type="ARBA" id="ARBA00022692"/>
    </source>
</evidence>
<dbReference type="EMBL" id="UINC01038336">
    <property type="protein sequence ID" value="SVB35205.1"/>
    <property type="molecule type" value="Genomic_DNA"/>
</dbReference>
<reference evidence="8" key="1">
    <citation type="submission" date="2018-05" db="EMBL/GenBank/DDBJ databases">
        <authorList>
            <person name="Lanie J.A."/>
            <person name="Ng W.-L."/>
            <person name="Kazmierczak K.M."/>
            <person name="Andrzejewski T.M."/>
            <person name="Davidsen T.M."/>
            <person name="Wayne K.J."/>
            <person name="Tettelin H."/>
            <person name="Glass J.I."/>
            <person name="Rusch D."/>
            <person name="Podicherti R."/>
            <person name="Tsui H.-C.T."/>
            <person name="Winkler M.E."/>
        </authorList>
    </citation>
    <scope>NUCLEOTIDE SEQUENCE</scope>
</reference>
<keyword evidence="5 6" id="KW-0472">Membrane</keyword>
<evidence type="ECO:0000256" key="2">
    <source>
        <dbReference type="ARBA" id="ARBA00022475"/>
    </source>
</evidence>
<keyword evidence="4 6" id="KW-1133">Transmembrane helix</keyword>
<accession>A0A382DAB3</accession>
<dbReference type="Pfam" id="PF00892">
    <property type="entry name" value="EamA"/>
    <property type="match status" value="2"/>
</dbReference>
<comment type="subcellular location">
    <subcellularLocation>
        <location evidence="1">Cell membrane</location>
        <topology evidence="1">Multi-pass membrane protein</topology>
    </subcellularLocation>
</comment>
<feature type="transmembrane region" description="Helical" evidence="6">
    <location>
        <begin position="34"/>
        <end position="54"/>
    </location>
</feature>
<feature type="transmembrane region" description="Helical" evidence="6">
    <location>
        <begin position="127"/>
        <end position="148"/>
    </location>
</feature>
<protein>
    <recommendedName>
        <fullName evidence="7">EamA domain-containing protein</fullName>
    </recommendedName>
</protein>
<evidence type="ECO:0000256" key="4">
    <source>
        <dbReference type="ARBA" id="ARBA00022989"/>
    </source>
</evidence>
<evidence type="ECO:0000256" key="1">
    <source>
        <dbReference type="ARBA" id="ARBA00004651"/>
    </source>
</evidence>
<dbReference type="SUPFAM" id="SSF103481">
    <property type="entry name" value="Multidrug resistance efflux transporter EmrE"/>
    <property type="match status" value="2"/>
</dbReference>